<protein>
    <submittedName>
        <fullName evidence="3">Regulator of chromosome condensation (RCC1) repeat domain containing protein</fullName>
    </submittedName>
</protein>
<dbReference type="InterPro" id="IPR009091">
    <property type="entry name" value="RCC1/BLIP-II"/>
</dbReference>
<proteinExistence type="predicted"/>
<dbReference type="Gene3D" id="2.130.10.30">
    <property type="entry name" value="Regulator of chromosome condensation 1/beta-lactamase-inhibitor protein II"/>
    <property type="match status" value="2"/>
</dbReference>
<dbReference type="RefSeq" id="XP_004341863.1">
    <property type="nucleotide sequence ID" value="XM_004341815.1"/>
</dbReference>
<sequence length="351" mass="36932">MEEEGAEGSSIEALLVDKELLELVFLSPACLNDSHLRILPLVCRTPTRIKAFQGIRVVSVAAGWHHSVFLTACGEVFACGNSKEGKLGQGEDKPDASLHEPRRVVGLEDVTAIRVVAGAFHTLVLTSTGTLYSFGYGRNGRLGLGDANDRSVATLITGLCGEEVVQMSGGNMHSLAVTKTGRAYAWGDGSYGILGLPAVNEDVTTPMLIGGAFEAKRVVAASAGDFHNLFLTDDGQVFSCGRDSATLNTLQTRDGNGRLGYAVTADAQCEPKLIPALADKVATVIAAASWALNPMLSQHHQLSGLGTYSQTSARLGHGTTDTVTTPKKIEKLAPFAIQSVSSNGRHTLALT</sequence>
<dbReference type="SUPFAM" id="SSF50985">
    <property type="entry name" value="RCC1/BLIP-II"/>
    <property type="match status" value="2"/>
</dbReference>
<reference evidence="3 4" key="1">
    <citation type="journal article" date="2013" name="Genome Biol.">
        <title>Genome of Acanthamoeba castellanii highlights extensive lateral gene transfer and early evolution of tyrosine kinase signaling.</title>
        <authorList>
            <person name="Clarke M."/>
            <person name="Lohan A.J."/>
            <person name="Liu B."/>
            <person name="Lagkouvardos I."/>
            <person name="Roy S."/>
            <person name="Zafar N."/>
            <person name="Bertelli C."/>
            <person name="Schilde C."/>
            <person name="Kianianmomeni A."/>
            <person name="Burglin T.R."/>
            <person name="Frech C."/>
            <person name="Turcotte B."/>
            <person name="Kopec K.O."/>
            <person name="Synnott J.M."/>
            <person name="Choo C."/>
            <person name="Paponov I."/>
            <person name="Finkler A."/>
            <person name="Soon Heng Tan C."/>
            <person name="Hutchins A.P."/>
            <person name="Weinmeier T."/>
            <person name="Rattei T."/>
            <person name="Chu J.S."/>
            <person name="Gimenez G."/>
            <person name="Irimia M."/>
            <person name="Rigden D.J."/>
            <person name="Fitzpatrick D.A."/>
            <person name="Lorenzo-Morales J."/>
            <person name="Bateman A."/>
            <person name="Chiu C.H."/>
            <person name="Tang P."/>
            <person name="Hegemann P."/>
            <person name="Fromm H."/>
            <person name="Raoult D."/>
            <person name="Greub G."/>
            <person name="Miranda-Saavedra D."/>
            <person name="Chen N."/>
            <person name="Nash P."/>
            <person name="Ginger M.L."/>
            <person name="Horn M."/>
            <person name="Schaap P."/>
            <person name="Caler L."/>
            <person name="Loftus B."/>
        </authorList>
    </citation>
    <scope>NUCLEOTIDE SEQUENCE [LARGE SCALE GENOMIC DNA]</scope>
    <source>
        <strain evidence="3 4">Neff</strain>
    </source>
</reference>
<name>L8H4W1_ACACF</name>
<dbReference type="PRINTS" id="PR00633">
    <property type="entry name" value="RCCNDNSATION"/>
</dbReference>
<dbReference type="PROSITE" id="PS00626">
    <property type="entry name" value="RCC1_2"/>
    <property type="match status" value="2"/>
</dbReference>
<dbReference type="PROSITE" id="PS50012">
    <property type="entry name" value="RCC1_3"/>
    <property type="match status" value="4"/>
</dbReference>
<dbReference type="GeneID" id="14920599"/>
<evidence type="ECO:0000313" key="4">
    <source>
        <dbReference type="Proteomes" id="UP000011083"/>
    </source>
</evidence>
<dbReference type="VEuPathDB" id="AmoebaDB:ACA1_201360"/>
<dbReference type="AlphaFoldDB" id="L8H4W1"/>
<feature type="repeat" description="RCC1" evidence="2">
    <location>
        <begin position="300"/>
        <end position="351"/>
    </location>
</feature>
<dbReference type="InterPro" id="IPR051625">
    <property type="entry name" value="Signaling_Regulatory_Domain"/>
</dbReference>
<evidence type="ECO:0000256" key="1">
    <source>
        <dbReference type="ARBA" id="ARBA00022737"/>
    </source>
</evidence>
<feature type="repeat" description="RCC1" evidence="2">
    <location>
        <begin position="129"/>
        <end position="180"/>
    </location>
</feature>
<accession>L8H4W1</accession>
<keyword evidence="1" id="KW-0677">Repeat</keyword>
<feature type="repeat" description="RCC1" evidence="2">
    <location>
        <begin position="74"/>
        <end position="128"/>
    </location>
</feature>
<dbReference type="KEGG" id="acan:ACA1_201360"/>
<keyword evidence="4" id="KW-1185">Reference proteome</keyword>
<organism evidence="3 4">
    <name type="scientific">Acanthamoeba castellanii (strain ATCC 30010 / Neff)</name>
    <dbReference type="NCBI Taxonomy" id="1257118"/>
    <lineage>
        <taxon>Eukaryota</taxon>
        <taxon>Amoebozoa</taxon>
        <taxon>Discosea</taxon>
        <taxon>Longamoebia</taxon>
        <taxon>Centramoebida</taxon>
        <taxon>Acanthamoebidae</taxon>
        <taxon>Acanthamoeba</taxon>
    </lineage>
</organism>
<dbReference type="Pfam" id="PF00415">
    <property type="entry name" value="RCC1"/>
    <property type="match status" value="4"/>
</dbReference>
<feature type="repeat" description="RCC1" evidence="2">
    <location>
        <begin position="181"/>
        <end position="234"/>
    </location>
</feature>
<dbReference type="OrthoDB" id="19558at2759"/>
<evidence type="ECO:0000313" key="3">
    <source>
        <dbReference type="EMBL" id="ELR19768.1"/>
    </source>
</evidence>
<dbReference type="STRING" id="1257118.L8H4W1"/>
<dbReference type="Proteomes" id="UP000011083">
    <property type="component" value="Unassembled WGS sequence"/>
</dbReference>
<dbReference type="PANTHER" id="PTHR22872">
    <property type="entry name" value="BTK-BINDING PROTEIN-RELATED"/>
    <property type="match status" value="1"/>
</dbReference>
<evidence type="ECO:0000256" key="2">
    <source>
        <dbReference type="PROSITE-ProRule" id="PRU00235"/>
    </source>
</evidence>
<gene>
    <name evidence="3" type="ORF">ACA1_201360</name>
</gene>
<dbReference type="InterPro" id="IPR000408">
    <property type="entry name" value="Reg_chr_condens"/>
</dbReference>
<dbReference type="EMBL" id="KB007932">
    <property type="protein sequence ID" value="ELR19768.1"/>
    <property type="molecule type" value="Genomic_DNA"/>
</dbReference>